<evidence type="ECO:0000256" key="3">
    <source>
        <dbReference type="ARBA" id="ARBA00022448"/>
    </source>
</evidence>
<dbReference type="Proteomes" id="UP000231279">
    <property type="component" value="Unassembled WGS sequence"/>
</dbReference>
<reference evidence="15" key="1">
    <citation type="journal article" date="2018" name="Gigascience">
        <title>Genome assembly of the Pink Ipe (Handroanthus impetiginosus, Bignoniaceae), a highly valued, ecologically keystone Neotropical timber forest tree.</title>
        <authorList>
            <person name="Silva-Junior O.B."/>
            <person name="Grattapaglia D."/>
            <person name="Novaes E."/>
            <person name="Collevatti R.G."/>
        </authorList>
    </citation>
    <scope>NUCLEOTIDE SEQUENCE [LARGE SCALE GENOMIC DNA]</scope>
    <source>
        <strain evidence="15">cv. UFG-1</strain>
    </source>
</reference>
<evidence type="ECO:0000313" key="14">
    <source>
        <dbReference type="EMBL" id="PIN23448.1"/>
    </source>
</evidence>
<evidence type="ECO:0000256" key="4">
    <source>
        <dbReference type="ARBA" id="ARBA00022617"/>
    </source>
</evidence>
<protein>
    <recommendedName>
        <fullName evidence="13">Cytochrome b561 domain-containing protein</fullName>
    </recommendedName>
</protein>
<keyword evidence="8 11" id="KW-1133">Transmembrane helix</keyword>
<comment type="caution">
    <text evidence="14">The sequence shown here is derived from an EMBL/GenBank/DDBJ whole genome shotgun (WGS) entry which is preliminary data.</text>
</comment>
<dbReference type="OrthoDB" id="19261at2759"/>
<accession>A0A2G9I107</accession>
<sequence length="263" mass="29888">MSPLSIFSCLFVFFLVHSAECSLYEHDKARNNTTNEVNSQKTFDIVVHGIISWTSMGFLMPLGILTMRMSISTRDSHQRRHKILFYLHATLQVLSVLLVTVGAALSVTKFENAFNNSHQRIGLGLYAAIYLQILIGFRRPMRGTKARNIWYFIHWIIGTTISLLGTLNIYTGLQAYHKRTSRNSTLWTLIFTAQISFMTILYLFQGKWEYIQKQGIIVSGGEAEISSSGDHADDVLDEPSWKSNALGTYFSRSNALDKLFQLT</sequence>
<feature type="transmembrane region" description="Helical" evidence="11">
    <location>
        <begin position="149"/>
        <end position="173"/>
    </location>
</feature>
<dbReference type="Gene3D" id="1.20.120.1770">
    <property type="match status" value="1"/>
</dbReference>
<keyword evidence="6" id="KW-0479">Metal-binding</keyword>
<dbReference type="InterPro" id="IPR006593">
    <property type="entry name" value="Cyt_b561/ferric_Rdtase_TM"/>
</dbReference>
<feature type="chain" id="PRO_5013641317" description="Cytochrome b561 domain-containing protein" evidence="12">
    <location>
        <begin position="22"/>
        <end position="263"/>
    </location>
</feature>
<evidence type="ECO:0000256" key="2">
    <source>
        <dbReference type="ARBA" id="ARBA00004141"/>
    </source>
</evidence>
<gene>
    <name evidence="14" type="ORF">CDL12_03824</name>
</gene>
<keyword evidence="12" id="KW-0732">Signal</keyword>
<evidence type="ECO:0000256" key="12">
    <source>
        <dbReference type="SAM" id="SignalP"/>
    </source>
</evidence>
<organism evidence="14 15">
    <name type="scientific">Handroanthus impetiginosus</name>
    <dbReference type="NCBI Taxonomy" id="429701"/>
    <lineage>
        <taxon>Eukaryota</taxon>
        <taxon>Viridiplantae</taxon>
        <taxon>Streptophyta</taxon>
        <taxon>Embryophyta</taxon>
        <taxon>Tracheophyta</taxon>
        <taxon>Spermatophyta</taxon>
        <taxon>Magnoliopsida</taxon>
        <taxon>eudicotyledons</taxon>
        <taxon>Gunneridae</taxon>
        <taxon>Pentapetalae</taxon>
        <taxon>asterids</taxon>
        <taxon>lamiids</taxon>
        <taxon>Lamiales</taxon>
        <taxon>Bignoniaceae</taxon>
        <taxon>Crescentiina</taxon>
        <taxon>Tabebuia alliance</taxon>
        <taxon>Handroanthus</taxon>
    </lineage>
</organism>
<evidence type="ECO:0000256" key="5">
    <source>
        <dbReference type="ARBA" id="ARBA00022692"/>
    </source>
</evidence>
<keyword evidence="10 11" id="KW-0472">Membrane</keyword>
<dbReference type="GO" id="GO:0016020">
    <property type="term" value="C:membrane"/>
    <property type="evidence" value="ECO:0007669"/>
    <property type="project" value="UniProtKB-SubCell"/>
</dbReference>
<feature type="domain" description="Cytochrome b561" evidence="13">
    <location>
        <begin position="1"/>
        <end position="212"/>
    </location>
</feature>
<dbReference type="PROSITE" id="PS50939">
    <property type="entry name" value="CYTOCHROME_B561"/>
    <property type="match status" value="1"/>
</dbReference>
<comment type="subcellular location">
    <subcellularLocation>
        <location evidence="2">Membrane</location>
        <topology evidence="2">Multi-pass membrane protein</topology>
    </subcellularLocation>
</comment>
<dbReference type="InterPro" id="IPR045150">
    <property type="entry name" value="CYB561D1/2"/>
</dbReference>
<evidence type="ECO:0000259" key="13">
    <source>
        <dbReference type="PROSITE" id="PS50939"/>
    </source>
</evidence>
<keyword evidence="5 11" id="KW-0812">Transmembrane</keyword>
<dbReference type="CDD" id="cd08760">
    <property type="entry name" value="Cyt_b561_FRRS1_like"/>
    <property type="match status" value="1"/>
</dbReference>
<comment type="cofactor">
    <cofactor evidence="1">
        <name>heme b</name>
        <dbReference type="ChEBI" id="CHEBI:60344"/>
    </cofactor>
</comment>
<dbReference type="GO" id="GO:0140575">
    <property type="term" value="F:transmembrane monodehydroascorbate reductase activity"/>
    <property type="evidence" value="ECO:0007669"/>
    <property type="project" value="InterPro"/>
</dbReference>
<keyword evidence="9" id="KW-0408">Iron</keyword>
<evidence type="ECO:0000256" key="1">
    <source>
        <dbReference type="ARBA" id="ARBA00001970"/>
    </source>
</evidence>
<evidence type="ECO:0000256" key="9">
    <source>
        <dbReference type="ARBA" id="ARBA00023004"/>
    </source>
</evidence>
<keyword evidence="15" id="KW-1185">Reference proteome</keyword>
<evidence type="ECO:0000256" key="10">
    <source>
        <dbReference type="ARBA" id="ARBA00023136"/>
    </source>
</evidence>
<evidence type="ECO:0000256" key="8">
    <source>
        <dbReference type="ARBA" id="ARBA00022989"/>
    </source>
</evidence>
<keyword evidence="4" id="KW-0349">Heme</keyword>
<keyword evidence="7" id="KW-0249">Electron transport</keyword>
<feature type="transmembrane region" description="Helical" evidence="11">
    <location>
        <begin position="119"/>
        <end position="137"/>
    </location>
</feature>
<dbReference type="PANTHER" id="PTHR15422">
    <property type="entry name" value="OS05G0565100 PROTEIN"/>
    <property type="match status" value="1"/>
</dbReference>
<feature type="transmembrane region" description="Helical" evidence="11">
    <location>
        <begin position="45"/>
        <end position="65"/>
    </location>
</feature>
<keyword evidence="3" id="KW-0813">Transport</keyword>
<evidence type="ECO:0000256" key="6">
    <source>
        <dbReference type="ARBA" id="ARBA00022723"/>
    </source>
</evidence>
<dbReference type="PANTHER" id="PTHR15422:SF24">
    <property type="entry name" value="DOMON RELATED DOMAIN-CONTAINING PROTEIN"/>
    <property type="match status" value="1"/>
</dbReference>
<proteinExistence type="predicted"/>
<evidence type="ECO:0000313" key="15">
    <source>
        <dbReference type="Proteomes" id="UP000231279"/>
    </source>
</evidence>
<feature type="transmembrane region" description="Helical" evidence="11">
    <location>
        <begin position="185"/>
        <end position="204"/>
    </location>
</feature>
<feature type="signal peptide" evidence="12">
    <location>
        <begin position="1"/>
        <end position="21"/>
    </location>
</feature>
<dbReference type="SMART" id="SM00665">
    <property type="entry name" value="B561"/>
    <property type="match status" value="1"/>
</dbReference>
<name>A0A2G9I107_9LAMI</name>
<evidence type="ECO:0000256" key="11">
    <source>
        <dbReference type="SAM" id="Phobius"/>
    </source>
</evidence>
<dbReference type="Pfam" id="PF03188">
    <property type="entry name" value="Cytochrom_B561"/>
    <property type="match status" value="1"/>
</dbReference>
<dbReference type="STRING" id="429701.A0A2G9I107"/>
<feature type="transmembrane region" description="Helical" evidence="11">
    <location>
        <begin position="85"/>
        <end position="107"/>
    </location>
</feature>
<dbReference type="EMBL" id="NKXS01000568">
    <property type="protein sequence ID" value="PIN23448.1"/>
    <property type="molecule type" value="Genomic_DNA"/>
</dbReference>
<evidence type="ECO:0000256" key="7">
    <source>
        <dbReference type="ARBA" id="ARBA00022982"/>
    </source>
</evidence>
<dbReference type="GO" id="GO:0046872">
    <property type="term" value="F:metal ion binding"/>
    <property type="evidence" value="ECO:0007669"/>
    <property type="project" value="UniProtKB-KW"/>
</dbReference>
<dbReference type="AlphaFoldDB" id="A0A2G9I107"/>
<dbReference type="GO" id="GO:0020037">
    <property type="term" value="F:heme binding"/>
    <property type="evidence" value="ECO:0007669"/>
    <property type="project" value="TreeGrafter"/>
</dbReference>